<dbReference type="Proteomes" id="UP000612680">
    <property type="component" value="Chromosome"/>
</dbReference>
<dbReference type="RefSeq" id="WP_204663689.1">
    <property type="nucleotide sequence ID" value="NZ_CP056775.1"/>
</dbReference>
<dbReference type="SUPFAM" id="SSF55166">
    <property type="entry name" value="Hedgehog/DD-peptidase"/>
    <property type="match status" value="1"/>
</dbReference>
<name>A0ABX7I6J0_9BACT</name>
<proteinExistence type="predicted"/>
<feature type="domain" description="Peptidase M15A C-terminal" evidence="1">
    <location>
        <begin position="8"/>
        <end position="124"/>
    </location>
</feature>
<dbReference type="Pfam" id="PF08291">
    <property type="entry name" value="Peptidase_M15_3"/>
    <property type="match status" value="1"/>
</dbReference>
<dbReference type="EMBL" id="CP056775">
    <property type="protein sequence ID" value="QRR01405.1"/>
    <property type="molecule type" value="Genomic_DNA"/>
</dbReference>
<organism evidence="2 3">
    <name type="scientific">Dyadobacter sandarakinus</name>
    <dbReference type="NCBI Taxonomy" id="2747268"/>
    <lineage>
        <taxon>Bacteria</taxon>
        <taxon>Pseudomonadati</taxon>
        <taxon>Bacteroidota</taxon>
        <taxon>Cytophagia</taxon>
        <taxon>Cytophagales</taxon>
        <taxon>Spirosomataceae</taxon>
        <taxon>Dyadobacter</taxon>
    </lineage>
</organism>
<dbReference type="InterPro" id="IPR009045">
    <property type="entry name" value="Zn_M74/Hedgehog-like"/>
</dbReference>
<evidence type="ECO:0000313" key="2">
    <source>
        <dbReference type="EMBL" id="QRR01405.1"/>
    </source>
</evidence>
<dbReference type="InterPro" id="IPR013230">
    <property type="entry name" value="Peptidase_M15A_C"/>
</dbReference>
<gene>
    <name evidence="2" type="ORF">HWI92_11070</name>
</gene>
<keyword evidence="3" id="KW-1185">Reference proteome</keyword>
<dbReference type="Gene3D" id="3.30.1380.10">
    <property type="match status" value="1"/>
</dbReference>
<protein>
    <submittedName>
        <fullName evidence="2">Peptidase M15A</fullName>
    </submittedName>
</protein>
<evidence type="ECO:0000313" key="3">
    <source>
        <dbReference type="Proteomes" id="UP000612680"/>
    </source>
</evidence>
<sequence>MATFLTQHFTLEEMLESQTAARFRFDEQFAPPVTVIENLVALCENVLVPLRESTNATVLISSGYRCPRVNAKVGGALKSQHLIGQAADIFSTKFEVEELFRFIRNGSLPFDQVIQEFGRWVHVSFGPENRRQPLRAIKLGNGRTKYLPG</sequence>
<evidence type="ECO:0000259" key="1">
    <source>
        <dbReference type="Pfam" id="PF08291"/>
    </source>
</evidence>
<accession>A0ABX7I6J0</accession>
<reference evidence="2 3" key="1">
    <citation type="submission" date="2020-06" db="EMBL/GenBank/DDBJ databases">
        <title>Dyadobacter sandarakinus sp. nov., isolated from the soil of the Arctic Yellow River Station.</title>
        <authorList>
            <person name="Zhang Y."/>
            <person name="Peng F."/>
        </authorList>
    </citation>
    <scope>NUCLEOTIDE SEQUENCE [LARGE SCALE GENOMIC DNA]</scope>
    <source>
        <strain evidence="2 3">Q3-56</strain>
    </source>
</reference>